<evidence type="ECO:0000256" key="2">
    <source>
        <dbReference type="ARBA" id="ARBA00022692"/>
    </source>
</evidence>
<protein>
    <submittedName>
        <fullName evidence="8">Putative TonB protein</fullName>
    </submittedName>
</protein>
<keyword evidence="4 6" id="KW-0472">Membrane</keyword>
<evidence type="ECO:0000256" key="3">
    <source>
        <dbReference type="ARBA" id="ARBA00022989"/>
    </source>
</evidence>
<dbReference type="Pfam" id="PF03544">
    <property type="entry name" value="TonB_C"/>
    <property type="match status" value="1"/>
</dbReference>
<feature type="compositionally biased region" description="Pro residues" evidence="5">
    <location>
        <begin position="111"/>
        <end position="121"/>
    </location>
</feature>
<dbReference type="SUPFAM" id="SSF74653">
    <property type="entry name" value="TolA/TonB C-terminal domain"/>
    <property type="match status" value="1"/>
</dbReference>
<evidence type="ECO:0000313" key="9">
    <source>
        <dbReference type="Proteomes" id="UP000248168"/>
    </source>
</evidence>
<feature type="compositionally biased region" description="Pro residues" evidence="5">
    <location>
        <begin position="89"/>
        <end position="104"/>
    </location>
</feature>
<evidence type="ECO:0000256" key="4">
    <source>
        <dbReference type="ARBA" id="ARBA00023136"/>
    </source>
</evidence>
<dbReference type="InterPro" id="IPR037682">
    <property type="entry name" value="TonB_C"/>
</dbReference>
<sequence>MSVRNQDRLRAGGAHTAGWLVSLGFHGSLVLGAMVLLQQMQLTQLEEPFEWNVAMVQPAATPPSPAAANESPPIPPTPSQALAPRRPEPTPAQPVPSPVVPAPAPAIDTHLPPPRTEPAPSPSIHAAAPSTPEPMPEPVREHPRPQLSAAMKSPEASPPTPPTDRLPTAQVQAPAEPLETSAPASPATSPPEPTAVPPEPVRRQVDVPQQPLPAPSRTAEASTATNQPAATVATEVAALTPPSQSNTAKPDDGWLSTLMGKWIADLEKHYPATLRLEGIQGKVVLVAMLHENGTLTDVRIAKSSGNTVLDHAAIADVEQGPPIKLSRPLGRPQRPIKFSISYDLKITR</sequence>
<dbReference type="EMBL" id="OUNR01000001">
    <property type="protein sequence ID" value="SPP63358.1"/>
    <property type="molecule type" value="Genomic_DNA"/>
</dbReference>
<feature type="compositionally biased region" description="Low complexity" evidence="5">
    <location>
        <begin position="173"/>
        <end position="187"/>
    </location>
</feature>
<dbReference type="NCBIfam" id="TIGR01352">
    <property type="entry name" value="tonB_Cterm"/>
    <property type="match status" value="1"/>
</dbReference>
<dbReference type="InterPro" id="IPR006260">
    <property type="entry name" value="TonB/TolA_C"/>
</dbReference>
<organism evidence="8 9">
    <name type="scientific">Nitrospira lenta</name>
    <dbReference type="NCBI Taxonomy" id="1436998"/>
    <lineage>
        <taxon>Bacteria</taxon>
        <taxon>Pseudomonadati</taxon>
        <taxon>Nitrospirota</taxon>
        <taxon>Nitrospiria</taxon>
        <taxon>Nitrospirales</taxon>
        <taxon>Nitrospiraceae</taxon>
        <taxon>Nitrospira</taxon>
    </lineage>
</organism>
<accession>A0A330L0S3</accession>
<keyword evidence="3 6" id="KW-1133">Transmembrane helix</keyword>
<keyword evidence="2 6" id="KW-0812">Transmembrane</keyword>
<evidence type="ECO:0000259" key="7">
    <source>
        <dbReference type="PROSITE" id="PS52015"/>
    </source>
</evidence>
<reference evidence="9" key="1">
    <citation type="submission" date="2018-04" db="EMBL/GenBank/DDBJ databases">
        <authorList>
            <person name="Lucker S."/>
            <person name="Sakoula D."/>
        </authorList>
    </citation>
    <scope>NUCLEOTIDE SEQUENCE [LARGE SCALE GENOMIC DNA]</scope>
</reference>
<feature type="domain" description="TonB C-terminal" evidence="7">
    <location>
        <begin position="255"/>
        <end position="347"/>
    </location>
</feature>
<dbReference type="GO" id="GO:0055085">
    <property type="term" value="P:transmembrane transport"/>
    <property type="evidence" value="ECO:0007669"/>
    <property type="project" value="InterPro"/>
</dbReference>
<comment type="subcellular location">
    <subcellularLocation>
        <location evidence="1">Membrane</location>
        <topology evidence="1">Single-pass membrane protein</topology>
    </subcellularLocation>
</comment>
<proteinExistence type="predicted"/>
<dbReference type="Gene3D" id="3.30.1150.10">
    <property type="match status" value="1"/>
</dbReference>
<evidence type="ECO:0000256" key="1">
    <source>
        <dbReference type="ARBA" id="ARBA00004167"/>
    </source>
</evidence>
<evidence type="ECO:0000256" key="6">
    <source>
        <dbReference type="SAM" id="Phobius"/>
    </source>
</evidence>
<evidence type="ECO:0000256" key="5">
    <source>
        <dbReference type="SAM" id="MobiDB-lite"/>
    </source>
</evidence>
<dbReference type="PROSITE" id="PS52015">
    <property type="entry name" value="TONB_CTD"/>
    <property type="match status" value="1"/>
</dbReference>
<name>A0A330L0S3_9BACT</name>
<feature type="region of interest" description="Disordered" evidence="5">
    <location>
        <begin position="60"/>
        <end position="228"/>
    </location>
</feature>
<keyword evidence="9" id="KW-1185">Reference proteome</keyword>
<feature type="compositionally biased region" description="Pro residues" evidence="5">
    <location>
        <begin position="188"/>
        <end position="199"/>
    </location>
</feature>
<gene>
    <name evidence="8" type="ORF">NITLEN_10444</name>
</gene>
<dbReference type="GO" id="GO:0016020">
    <property type="term" value="C:membrane"/>
    <property type="evidence" value="ECO:0007669"/>
    <property type="project" value="UniProtKB-SubCell"/>
</dbReference>
<dbReference type="Proteomes" id="UP000248168">
    <property type="component" value="Unassembled WGS sequence"/>
</dbReference>
<dbReference type="OrthoDB" id="9115347at2"/>
<dbReference type="InParanoid" id="A0A330L0S3"/>
<dbReference type="AlphaFoldDB" id="A0A330L0S3"/>
<feature type="transmembrane region" description="Helical" evidence="6">
    <location>
        <begin position="17"/>
        <end position="37"/>
    </location>
</feature>
<evidence type="ECO:0000313" key="8">
    <source>
        <dbReference type="EMBL" id="SPP63358.1"/>
    </source>
</evidence>